<dbReference type="AlphaFoldDB" id="A0A4Z2J4E6"/>
<keyword evidence="3" id="KW-1185">Reference proteome</keyword>
<accession>A0A4Z2J4E6</accession>
<sequence>MSRLSIKLLPSREKSENVFYSGEKLWMQKDSDRGGGLNPELAPSQQPGRAPLWEAASVLLYAR</sequence>
<reference evidence="2 3" key="1">
    <citation type="submission" date="2019-03" db="EMBL/GenBank/DDBJ databases">
        <title>First draft genome of Liparis tanakae, snailfish: a comprehensive survey of snailfish specific genes.</title>
        <authorList>
            <person name="Kim W."/>
            <person name="Song I."/>
            <person name="Jeong J.-H."/>
            <person name="Kim D."/>
            <person name="Kim S."/>
            <person name="Ryu S."/>
            <person name="Song J.Y."/>
            <person name="Lee S.K."/>
        </authorList>
    </citation>
    <scope>NUCLEOTIDE SEQUENCE [LARGE SCALE GENOMIC DNA]</scope>
    <source>
        <tissue evidence="2">Muscle</tissue>
    </source>
</reference>
<dbReference type="Proteomes" id="UP000314294">
    <property type="component" value="Unassembled WGS sequence"/>
</dbReference>
<dbReference type="EMBL" id="SRLO01000024">
    <property type="protein sequence ID" value="TNN84764.1"/>
    <property type="molecule type" value="Genomic_DNA"/>
</dbReference>
<comment type="caution">
    <text evidence="2">The sequence shown here is derived from an EMBL/GenBank/DDBJ whole genome shotgun (WGS) entry which is preliminary data.</text>
</comment>
<evidence type="ECO:0000313" key="3">
    <source>
        <dbReference type="Proteomes" id="UP000314294"/>
    </source>
</evidence>
<evidence type="ECO:0000256" key="1">
    <source>
        <dbReference type="SAM" id="MobiDB-lite"/>
    </source>
</evidence>
<protein>
    <submittedName>
        <fullName evidence="2">Uncharacterized protein</fullName>
    </submittedName>
</protein>
<evidence type="ECO:0000313" key="2">
    <source>
        <dbReference type="EMBL" id="TNN84764.1"/>
    </source>
</evidence>
<organism evidence="2 3">
    <name type="scientific">Liparis tanakae</name>
    <name type="common">Tanaka's snailfish</name>
    <dbReference type="NCBI Taxonomy" id="230148"/>
    <lineage>
        <taxon>Eukaryota</taxon>
        <taxon>Metazoa</taxon>
        <taxon>Chordata</taxon>
        <taxon>Craniata</taxon>
        <taxon>Vertebrata</taxon>
        <taxon>Euteleostomi</taxon>
        <taxon>Actinopterygii</taxon>
        <taxon>Neopterygii</taxon>
        <taxon>Teleostei</taxon>
        <taxon>Neoteleostei</taxon>
        <taxon>Acanthomorphata</taxon>
        <taxon>Eupercaria</taxon>
        <taxon>Perciformes</taxon>
        <taxon>Cottioidei</taxon>
        <taxon>Cottales</taxon>
        <taxon>Liparidae</taxon>
        <taxon>Liparis</taxon>
    </lineage>
</organism>
<gene>
    <name evidence="2" type="ORF">EYF80_004809</name>
</gene>
<proteinExistence type="predicted"/>
<name>A0A4Z2J4E6_9TELE</name>
<feature type="region of interest" description="Disordered" evidence="1">
    <location>
        <begin position="30"/>
        <end position="49"/>
    </location>
</feature>